<feature type="region of interest" description="Disordered" evidence="1">
    <location>
        <begin position="127"/>
        <end position="152"/>
    </location>
</feature>
<evidence type="ECO:0000256" key="2">
    <source>
        <dbReference type="SAM" id="SignalP"/>
    </source>
</evidence>
<gene>
    <name evidence="3" type="ORF">BGZ65_010491</name>
</gene>
<evidence type="ECO:0000313" key="4">
    <source>
        <dbReference type="Proteomes" id="UP000749646"/>
    </source>
</evidence>
<organism evidence="3 4">
    <name type="scientific">Modicella reniformis</name>
    <dbReference type="NCBI Taxonomy" id="1440133"/>
    <lineage>
        <taxon>Eukaryota</taxon>
        <taxon>Fungi</taxon>
        <taxon>Fungi incertae sedis</taxon>
        <taxon>Mucoromycota</taxon>
        <taxon>Mortierellomycotina</taxon>
        <taxon>Mortierellomycetes</taxon>
        <taxon>Mortierellales</taxon>
        <taxon>Mortierellaceae</taxon>
        <taxon>Modicella</taxon>
    </lineage>
</organism>
<keyword evidence="2" id="KW-0732">Signal</keyword>
<name>A0A9P6JKI0_9FUNG</name>
<comment type="caution">
    <text evidence="3">The sequence shown here is derived from an EMBL/GenBank/DDBJ whole genome shotgun (WGS) entry which is preliminary data.</text>
</comment>
<sequence length="152" mass="15161">MQFKTLALVAIAAVAVSAQTFDNNACTTCVFGSFDQDSSCKSLPAADLTMLKSALNPTSVNIPLLSSAVQKPEIRSCVCHWASTAFTAGGAAASCTSNQPPTCNSTQVKQASDGIKGLAPLLNCNAATSSGSSGTPSSTAAPPGASTTKSPS</sequence>
<feature type="signal peptide" evidence="2">
    <location>
        <begin position="1"/>
        <end position="18"/>
    </location>
</feature>
<evidence type="ECO:0000256" key="1">
    <source>
        <dbReference type="SAM" id="MobiDB-lite"/>
    </source>
</evidence>
<keyword evidence="4" id="KW-1185">Reference proteome</keyword>
<feature type="chain" id="PRO_5040442237" description="Secreted protein" evidence="2">
    <location>
        <begin position="19"/>
        <end position="152"/>
    </location>
</feature>
<dbReference type="AlphaFoldDB" id="A0A9P6JKI0"/>
<evidence type="ECO:0008006" key="5">
    <source>
        <dbReference type="Google" id="ProtNLM"/>
    </source>
</evidence>
<protein>
    <recommendedName>
        <fullName evidence="5">Secreted protein</fullName>
    </recommendedName>
</protein>
<proteinExistence type="predicted"/>
<feature type="non-terminal residue" evidence="3">
    <location>
        <position position="152"/>
    </location>
</feature>
<dbReference type="OrthoDB" id="2430862at2759"/>
<dbReference type="EMBL" id="JAAAHW010004823">
    <property type="protein sequence ID" value="KAF9971341.1"/>
    <property type="molecule type" value="Genomic_DNA"/>
</dbReference>
<evidence type="ECO:0000313" key="3">
    <source>
        <dbReference type="EMBL" id="KAF9971341.1"/>
    </source>
</evidence>
<dbReference type="Proteomes" id="UP000749646">
    <property type="component" value="Unassembled WGS sequence"/>
</dbReference>
<accession>A0A9P6JKI0</accession>
<reference evidence="3" key="1">
    <citation type="journal article" date="2020" name="Fungal Divers.">
        <title>Resolving the Mortierellaceae phylogeny through synthesis of multi-gene phylogenetics and phylogenomics.</title>
        <authorList>
            <person name="Vandepol N."/>
            <person name="Liber J."/>
            <person name="Desiro A."/>
            <person name="Na H."/>
            <person name="Kennedy M."/>
            <person name="Barry K."/>
            <person name="Grigoriev I.V."/>
            <person name="Miller A.N."/>
            <person name="O'Donnell K."/>
            <person name="Stajich J.E."/>
            <person name="Bonito G."/>
        </authorList>
    </citation>
    <scope>NUCLEOTIDE SEQUENCE</scope>
    <source>
        <strain evidence="3">MES-2147</strain>
    </source>
</reference>